<accession>A0A2V4VES6</accession>
<evidence type="ECO:0000313" key="2">
    <source>
        <dbReference type="EMBL" id="PYE47216.1"/>
    </source>
</evidence>
<keyword evidence="1" id="KW-0472">Membrane</keyword>
<protein>
    <submittedName>
        <fullName evidence="3">DUF4367 domain-containing protein</fullName>
    </submittedName>
</protein>
<evidence type="ECO:0000313" key="4">
    <source>
        <dbReference type="Proteomes" id="UP000247790"/>
    </source>
</evidence>
<keyword evidence="5" id="KW-1185">Reference proteome</keyword>
<name>A0A2V4VES6_PAEBA</name>
<sequence>MKHSGPEHELKPLFQKVEPSGTTLQDRIMSQIHKESAQKERFIVKHRVGVLLVAGLLLTASTGFAAMNYQSLFNDNGDVLLEEKPLTADPVHQRSQEEQLRMERMNEIWMNEIKPGEAALIYVVPNNPHHQFDIRSNPLRVENVEQLSHMVHVPGIPLSQELIGASRTYTFQKASVSMEYKQDVYELSDEKKEALVQELRLQAQTSGQDHALMPVPVTDQFWLSSMTYVSGQNEISLSIMNNKDNEPLIASYDEDLNTTSRKININGQDVIARTYGGDVTELMWVYQEPKTKYAYHYTIGVREGVVPLEELIHIAGTLIPASDR</sequence>
<dbReference type="Proteomes" id="UP000509327">
    <property type="component" value="Chromosome"/>
</dbReference>
<evidence type="ECO:0000313" key="3">
    <source>
        <dbReference type="EMBL" id="QKS58623.1"/>
    </source>
</evidence>
<organism evidence="2 4">
    <name type="scientific">Paenibacillus barcinonensis</name>
    <dbReference type="NCBI Taxonomy" id="198119"/>
    <lineage>
        <taxon>Bacteria</taxon>
        <taxon>Bacillati</taxon>
        <taxon>Bacillota</taxon>
        <taxon>Bacilli</taxon>
        <taxon>Bacillales</taxon>
        <taxon>Paenibacillaceae</taxon>
        <taxon>Paenibacillus</taxon>
    </lineage>
</organism>
<dbReference type="RefSeq" id="WP_110898289.1">
    <property type="nucleotide sequence ID" value="NZ_CP054614.1"/>
</dbReference>
<evidence type="ECO:0000313" key="5">
    <source>
        <dbReference type="Proteomes" id="UP000509327"/>
    </source>
</evidence>
<dbReference type="EMBL" id="CP054614">
    <property type="protein sequence ID" value="QKS58623.1"/>
    <property type="molecule type" value="Genomic_DNA"/>
</dbReference>
<keyword evidence="1" id="KW-1133">Transmembrane helix</keyword>
<gene>
    <name evidence="2" type="ORF">DFQ00_11565</name>
    <name evidence="3" type="ORF">HUB98_21940</name>
</gene>
<dbReference type="Proteomes" id="UP000247790">
    <property type="component" value="Unassembled WGS sequence"/>
</dbReference>
<feature type="transmembrane region" description="Helical" evidence="1">
    <location>
        <begin position="48"/>
        <end position="67"/>
    </location>
</feature>
<evidence type="ECO:0000256" key="1">
    <source>
        <dbReference type="SAM" id="Phobius"/>
    </source>
</evidence>
<reference evidence="3 5" key="2">
    <citation type="submission" date="2020-06" db="EMBL/GenBank/DDBJ databases">
        <title>Complete genome of Paenibacillus barcinonensis KACC11450.</title>
        <authorList>
            <person name="Kim M."/>
            <person name="Park Y.-J."/>
            <person name="Shin J.-H."/>
        </authorList>
    </citation>
    <scope>NUCLEOTIDE SEQUENCE [LARGE SCALE GENOMIC DNA]</scope>
    <source>
        <strain evidence="3 5">KACC11450</strain>
    </source>
</reference>
<keyword evidence="1" id="KW-0812">Transmembrane</keyword>
<dbReference type="OrthoDB" id="2644333at2"/>
<dbReference type="EMBL" id="QJSW01000015">
    <property type="protein sequence ID" value="PYE47216.1"/>
    <property type="molecule type" value="Genomic_DNA"/>
</dbReference>
<dbReference type="AlphaFoldDB" id="A0A2V4VES6"/>
<proteinExistence type="predicted"/>
<reference evidence="2 4" key="1">
    <citation type="submission" date="2018-06" db="EMBL/GenBank/DDBJ databases">
        <title>Genomic Encyclopedia of Type Strains, Phase III (KMG-III): the genomes of soil and plant-associated and newly described type strains.</title>
        <authorList>
            <person name="Whitman W."/>
        </authorList>
    </citation>
    <scope>NUCLEOTIDE SEQUENCE [LARGE SCALE GENOMIC DNA]</scope>
    <source>
        <strain evidence="2 4">CECT 7022</strain>
    </source>
</reference>